<feature type="region of interest" description="Disordered" evidence="2">
    <location>
        <begin position="144"/>
        <end position="170"/>
    </location>
</feature>
<reference evidence="4" key="2">
    <citation type="submission" date="2023-05" db="EMBL/GenBank/DDBJ databases">
        <authorList>
            <consortium name="Lawrence Berkeley National Laboratory"/>
            <person name="Steindorff A."/>
            <person name="Hensen N."/>
            <person name="Bonometti L."/>
            <person name="Westerberg I."/>
            <person name="Brannstrom I.O."/>
            <person name="Guillou S."/>
            <person name="Cros-Aarteil S."/>
            <person name="Calhoun S."/>
            <person name="Haridas S."/>
            <person name="Kuo A."/>
            <person name="Mondo S."/>
            <person name="Pangilinan J."/>
            <person name="Riley R."/>
            <person name="Labutti K."/>
            <person name="Andreopoulos B."/>
            <person name="Lipzen A."/>
            <person name="Chen C."/>
            <person name="Yanf M."/>
            <person name="Daum C."/>
            <person name="Ng V."/>
            <person name="Clum A."/>
            <person name="Ohm R."/>
            <person name="Martin F."/>
            <person name="Silar P."/>
            <person name="Natvig D."/>
            <person name="Lalanne C."/>
            <person name="Gautier V."/>
            <person name="Ament-Velasquez S.L."/>
            <person name="Kruys A."/>
            <person name="Hutchinson M.I."/>
            <person name="Powell A.J."/>
            <person name="Barry K."/>
            <person name="Miller A.N."/>
            <person name="Grigoriev I.V."/>
            <person name="Debuchy R."/>
            <person name="Gladieux P."/>
            <person name="Thoren M.H."/>
            <person name="Johannesson H."/>
        </authorList>
    </citation>
    <scope>NUCLEOTIDE SEQUENCE</scope>
    <source>
        <strain evidence="4">PSN309</strain>
    </source>
</reference>
<evidence type="ECO:0000256" key="2">
    <source>
        <dbReference type="SAM" id="MobiDB-lite"/>
    </source>
</evidence>
<feature type="domain" description="Zn(2)-C6 fungal-type" evidence="3">
    <location>
        <begin position="17"/>
        <end position="47"/>
    </location>
</feature>
<reference evidence="4" key="1">
    <citation type="journal article" date="2023" name="Mol. Phylogenet. Evol.">
        <title>Genome-scale phylogeny and comparative genomics of the fungal order Sordariales.</title>
        <authorList>
            <person name="Hensen N."/>
            <person name="Bonometti L."/>
            <person name="Westerberg I."/>
            <person name="Brannstrom I.O."/>
            <person name="Guillou S."/>
            <person name="Cros-Aarteil S."/>
            <person name="Calhoun S."/>
            <person name="Haridas S."/>
            <person name="Kuo A."/>
            <person name="Mondo S."/>
            <person name="Pangilinan J."/>
            <person name="Riley R."/>
            <person name="LaButti K."/>
            <person name="Andreopoulos B."/>
            <person name="Lipzen A."/>
            <person name="Chen C."/>
            <person name="Yan M."/>
            <person name="Daum C."/>
            <person name="Ng V."/>
            <person name="Clum A."/>
            <person name="Steindorff A."/>
            <person name="Ohm R.A."/>
            <person name="Martin F."/>
            <person name="Silar P."/>
            <person name="Natvig D.O."/>
            <person name="Lalanne C."/>
            <person name="Gautier V."/>
            <person name="Ament-Velasquez S.L."/>
            <person name="Kruys A."/>
            <person name="Hutchinson M.I."/>
            <person name="Powell A.J."/>
            <person name="Barry K."/>
            <person name="Miller A.N."/>
            <person name="Grigoriev I.V."/>
            <person name="Debuchy R."/>
            <person name="Gladieux P."/>
            <person name="Hiltunen Thoren M."/>
            <person name="Johannesson H."/>
        </authorList>
    </citation>
    <scope>NUCLEOTIDE SEQUENCE</scope>
    <source>
        <strain evidence="4">PSN309</strain>
    </source>
</reference>
<accession>A0AAN6WT59</accession>
<evidence type="ECO:0000313" key="5">
    <source>
        <dbReference type="Proteomes" id="UP001302126"/>
    </source>
</evidence>
<dbReference type="Proteomes" id="UP001302126">
    <property type="component" value="Unassembled WGS sequence"/>
</dbReference>
<evidence type="ECO:0000313" key="4">
    <source>
        <dbReference type="EMBL" id="KAK4185972.1"/>
    </source>
</evidence>
<dbReference type="PROSITE" id="PS00463">
    <property type="entry name" value="ZN2_CY6_FUNGAL_1"/>
    <property type="match status" value="1"/>
</dbReference>
<dbReference type="CDD" id="cd00067">
    <property type="entry name" value="GAL4"/>
    <property type="match status" value="1"/>
</dbReference>
<dbReference type="EMBL" id="MU864435">
    <property type="protein sequence ID" value="KAK4185972.1"/>
    <property type="molecule type" value="Genomic_DNA"/>
</dbReference>
<dbReference type="PROSITE" id="PS50048">
    <property type="entry name" value="ZN2_CY6_FUNGAL_2"/>
    <property type="match status" value="1"/>
</dbReference>
<dbReference type="SUPFAM" id="SSF57701">
    <property type="entry name" value="Zn2/Cys6 DNA-binding domain"/>
    <property type="match status" value="1"/>
</dbReference>
<dbReference type="InterPro" id="IPR036864">
    <property type="entry name" value="Zn2-C6_fun-type_DNA-bd_sf"/>
</dbReference>
<comment type="caution">
    <text evidence="4">The sequence shown here is derived from an EMBL/GenBank/DDBJ whole genome shotgun (WGS) entry which is preliminary data.</text>
</comment>
<keyword evidence="1" id="KW-0539">Nucleus</keyword>
<organism evidence="4 5">
    <name type="scientific">Podospora australis</name>
    <dbReference type="NCBI Taxonomy" id="1536484"/>
    <lineage>
        <taxon>Eukaryota</taxon>
        <taxon>Fungi</taxon>
        <taxon>Dikarya</taxon>
        <taxon>Ascomycota</taxon>
        <taxon>Pezizomycotina</taxon>
        <taxon>Sordariomycetes</taxon>
        <taxon>Sordariomycetidae</taxon>
        <taxon>Sordariales</taxon>
        <taxon>Podosporaceae</taxon>
        <taxon>Podospora</taxon>
    </lineage>
</organism>
<feature type="region of interest" description="Disordered" evidence="2">
    <location>
        <begin position="211"/>
        <end position="240"/>
    </location>
</feature>
<dbReference type="Gene3D" id="4.10.240.10">
    <property type="entry name" value="Zn(2)-C6 fungal-type DNA-binding domain"/>
    <property type="match status" value="1"/>
</dbReference>
<dbReference type="InterPro" id="IPR050797">
    <property type="entry name" value="Carb_Metab_Trans_Reg"/>
</dbReference>
<gene>
    <name evidence="4" type="ORF">QBC35DRAFT_475868</name>
</gene>
<proteinExistence type="predicted"/>
<feature type="compositionally biased region" description="Low complexity" evidence="2">
    <location>
        <begin position="212"/>
        <end position="237"/>
    </location>
</feature>
<dbReference type="GO" id="GO:0000981">
    <property type="term" value="F:DNA-binding transcription factor activity, RNA polymerase II-specific"/>
    <property type="evidence" value="ECO:0007669"/>
    <property type="project" value="InterPro"/>
</dbReference>
<dbReference type="AlphaFoldDB" id="A0AAN6WT59"/>
<keyword evidence="5" id="KW-1185">Reference proteome</keyword>
<dbReference type="InterPro" id="IPR001138">
    <property type="entry name" value="Zn2Cys6_DnaBD"/>
</dbReference>
<dbReference type="GO" id="GO:0008270">
    <property type="term" value="F:zinc ion binding"/>
    <property type="evidence" value="ECO:0007669"/>
    <property type="project" value="InterPro"/>
</dbReference>
<feature type="compositionally biased region" description="Low complexity" evidence="2">
    <location>
        <begin position="144"/>
        <end position="166"/>
    </location>
</feature>
<evidence type="ECO:0000256" key="1">
    <source>
        <dbReference type="ARBA" id="ARBA00023242"/>
    </source>
</evidence>
<evidence type="ECO:0000259" key="3">
    <source>
        <dbReference type="PROSITE" id="PS50048"/>
    </source>
</evidence>
<dbReference type="SMART" id="SM00066">
    <property type="entry name" value="GAL4"/>
    <property type="match status" value="1"/>
</dbReference>
<sequence>MEESKIKKTGEQPKRRACDECRGRKLACSKNVNGCTRCSREGIKCVYSVQKPMGRPRKRQNPGGAVTVEIAVPKPDDSNIPTSQKALPTGFATVEIPEFDPTMTMDLDLSFLDVDNDFNFFDLMNPATDFDSCALPASNEPLSPSAFLPPTTALPTPPSDSASPPSGFWPMGDHLGHIDFNSEICAQEQPAKELTNEEIACILTGPETYLESTLPGLSPPSSSSNSSNGDTSSPSLDNNPPQETCSCLASLYLALESVKTLPQPVARALRITRAASRAAHDAVLCRVCSDIPLSTNPADLPPKTPMASIQNMMMLGALLPSLSNAYMRILQMIDAEAAEADRLRKKIKFTLTEYGGLWGVLAEQEPFKCGAAERIEGTEMEPSLWRLTIRALLKVDVYGVDTQVLCPDARHLALKDIIGMLEERSRNRHQMLDEMVEAGIIERPKCGDYIPLTSPEKPTCLRIIDMAKKSMDELVIP</sequence>
<protein>
    <recommendedName>
        <fullName evidence="3">Zn(2)-C6 fungal-type domain-containing protein</fullName>
    </recommendedName>
</protein>
<dbReference type="PANTHER" id="PTHR31668">
    <property type="entry name" value="GLUCOSE TRANSPORT TRANSCRIPTION REGULATOR RGT1-RELATED-RELATED"/>
    <property type="match status" value="1"/>
</dbReference>
<dbReference type="Pfam" id="PF00172">
    <property type="entry name" value="Zn_clus"/>
    <property type="match status" value="1"/>
</dbReference>
<name>A0AAN6WT59_9PEZI</name>